<sequence length="145" mass="16805">MQLANFSNIKCDISVLKCDNYKVWNKRILLHLGCMDIDYVIRKDKPTTTDTNTITEKALYEQWEQSNRLSLMFIKTKISNGIRGYVDQHDNVKALLKVIDEQFVTSEGTCLHPDNEVFILKAHQCEWCARAHNADERHCGTIEDT</sequence>
<protein>
    <recommendedName>
        <fullName evidence="2">Retrovirus-related Pol polyprotein from transposon TNT 1-94</fullName>
    </recommendedName>
</protein>
<gene>
    <name evidence="1" type="ORF">VITISV_028101</name>
</gene>
<accession>A5BSY9</accession>
<evidence type="ECO:0000313" key="1">
    <source>
        <dbReference type="EMBL" id="CAN63818.1"/>
    </source>
</evidence>
<dbReference type="AlphaFoldDB" id="A5BSY9"/>
<proteinExistence type="predicted"/>
<reference evidence="1" key="1">
    <citation type="journal article" date="2007" name="PLoS ONE">
        <title>The first genome sequence of an elite grapevine cultivar (Pinot noir Vitis vinifera L.): coping with a highly heterozygous genome.</title>
        <authorList>
            <person name="Velasco R."/>
            <person name="Zharkikh A."/>
            <person name="Troggio M."/>
            <person name="Cartwright D.A."/>
            <person name="Cestaro A."/>
            <person name="Pruss D."/>
            <person name="Pindo M."/>
            <person name="FitzGerald L.M."/>
            <person name="Vezzulli S."/>
            <person name="Reid J."/>
            <person name="Malacarne G."/>
            <person name="Iliev D."/>
            <person name="Coppola G."/>
            <person name="Wardell B."/>
            <person name="Micheletti D."/>
            <person name="Macalma T."/>
            <person name="Facci M."/>
            <person name="Mitchell J.T."/>
            <person name="Perazzolli M."/>
            <person name="Eldredge G."/>
            <person name="Gatto P."/>
            <person name="Oyzerski R."/>
            <person name="Moretto M."/>
            <person name="Gutin N."/>
            <person name="Stefanini M."/>
            <person name="Chen Y."/>
            <person name="Segala C."/>
            <person name="Davenport C."/>
            <person name="Dematte L."/>
            <person name="Mraz A."/>
            <person name="Battilana J."/>
            <person name="Stormo K."/>
            <person name="Costa F."/>
            <person name="Tao Q."/>
            <person name="Si-Ammour A."/>
            <person name="Harkins T."/>
            <person name="Lackey A."/>
            <person name="Perbost C."/>
            <person name="Taillon B."/>
            <person name="Stella A."/>
            <person name="Solovyev V."/>
            <person name="Fawcett J.A."/>
            <person name="Sterck L."/>
            <person name="Vandepoele K."/>
            <person name="Grando S.M."/>
            <person name="Toppo S."/>
            <person name="Moser C."/>
            <person name="Lanchbury J."/>
            <person name="Bogden R."/>
            <person name="Skolnick M."/>
            <person name="Sgaramella V."/>
            <person name="Bhatnagar S.K."/>
            <person name="Fontana P."/>
            <person name="Gutin A."/>
            <person name="Van de Peer Y."/>
            <person name="Salamini F."/>
            <person name="Viola R."/>
        </authorList>
    </citation>
    <scope>NUCLEOTIDE SEQUENCE</scope>
</reference>
<organism evidence="1">
    <name type="scientific">Vitis vinifera</name>
    <name type="common">Grape</name>
    <dbReference type="NCBI Taxonomy" id="29760"/>
    <lineage>
        <taxon>Eukaryota</taxon>
        <taxon>Viridiplantae</taxon>
        <taxon>Streptophyta</taxon>
        <taxon>Embryophyta</taxon>
        <taxon>Tracheophyta</taxon>
        <taxon>Spermatophyta</taxon>
        <taxon>Magnoliopsida</taxon>
        <taxon>eudicotyledons</taxon>
        <taxon>Gunneridae</taxon>
        <taxon>Pentapetalae</taxon>
        <taxon>rosids</taxon>
        <taxon>Vitales</taxon>
        <taxon>Vitaceae</taxon>
        <taxon>Viteae</taxon>
        <taxon>Vitis</taxon>
    </lineage>
</organism>
<evidence type="ECO:0008006" key="2">
    <source>
        <dbReference type="Google" id="ProtNLM"/>
    </source>
</evidence>
<dbReference type="EMBL" id="AM469931">
    <property type="protein sequence ID" value="CAN63818.1"/>
    <property type="molecule type" value="Genomic_DNA"/>
</dbReference>
<name>A5BSY9_VITVI</name>